<dbReference type="EMBL" id="JAHRIP010047132">
    <property type="protein sequence ID" value="MEQ2298208.1"/>
    <property type="molecule type" value="Genomic_DNA"/>
</dbReference>
<gene>
    <name evidence="1" type="ORF">AMECASPLE_002850</name>
</gene>
<organism evidence="1 2">
    <name type="scientific">Ameca splendens</name>
    <dbReference type="NCBI Taxonomy" id="208324"/>
    <lineage>
        <taxon>Eukaryota</taxon>
        <taxon>Metazoa</taxon>
        <taxon>Chordata</taxon>
        <taxon>Craniata</taxon>
        <taxon>Vertebrata</taxon>
        <taxon>Euteleostomi</taxon>
        <taxon>Actinopterygii</taxon>
        <taxon>Neopterygii</taxon>
        <taxon>Teleostei</taxon>
        <taxon>Neoteleostei</taxon>
        <taxon>Acanthomorphata</taxon>
        <taxon>Ovalentaria</taxon>
        <taxon>Atherinomorphae</taxon>
        <taxon>Cyprinodontiformes</taxon>
        <taxon>Goodeidae</taxon>
        <taxon>Ameca</taxon>
    </lineage>
</organism>
<name>A0ABV0YWG2_9TELE</name>
<protein>
    <submittedName>
        <fullName evidence="1">Uncharacterized protein</fullName>
    </submittedName>
</protein>
<proteinExistence type="predicted"/>
<sequence length="133" mass="15830">MRANKNIRVILRDRKLLFAHLQATLEVINNTVAERELFSGTNLRLMQKRMKKHRVNISLWWEILEIKMQSDLLFLENNNHLLKQTLTLCKCLLQMKIKFGRVEETRCLPFELSFGFKNSCLIKLLDLLLFSRV</sequence>
<reference evidence="1 2" key="1">
    <citation type="submission" date="2021-06" db="EMBL/GenBank/DDBJ databases">
        <authorList>
            <person name="Palmer J.M."/>
        </authorList>
    </citation>
    <scope>NUCLEOTIDE SEQUENCE [LARGE SCALE GENOMIC DNA]</scope>
    <source>
        <strain evidence="1 2">AS_MEX2019</strain>
        <tissue evidence="1">Muscle</tissue>
    </source>
</reference>
<evidence type="ECO:0000313" key="1">
    <source>
        <dbReference type="EMBL" id="MEQ2298208.1"/>
    </source>
</evidence>
<dbReference type="Proteomes" id="UP001469553">
    <property type="component" value="Unassembled WGS sequence"/>
</dbReference>
<accession>A0ABV0YWG2</accession>
<evidence type="ECO:0000313" key="2">
    <source>
        <dbReference type="Proteomes" id="UP001469553"/>
    </source>
</evidence>
<keyword evidence="2" id="KW-1185">Reference proteome</keyword>
<comment type="caution">
    <text evidence="1">The sequence shown here is derived from an EMBL/GenBank/DDBJ whole genome shotgun (WGS) entry which is preliminary data.</text>
</comment>